<gene>
    <name evidence="2" type="ORF">TPA0598_07_00550</name>
</gene>
<name>A0A0N7YM13_9ACTN</name>
<evidence type="ECO:0000313" key="3">
    <source>
        <dbReference type="Proteomes" id="UP000048965"/>
    </source>
</evidence>
<accession>A0A0N7YM13</accession>
<organism evidence="2 3">
    <name type="scientific">Streptomyces lydicamycinicus</name>
    <dbReference type="NCBI Taxonomy" id="1546107"/>
    <lineage>
        <taxon>Bacteria</taxon>
        <taxon>Bacillati</taxon>
        <taxon>Actinomycetota</taxon>
        <taxon>Actinomycetes</taxon>
        <taxon>Kitasatosporales</taxon>
        <taxon>Streptomycetaceae</taxon>
        <taxon>Streptomyces</taxon>
    </lineage>
</organism>
<evidence type="ECO:0000256" key="1">
    <source>
        <dbReference type="SAM" id="MobiDB-lite"/>
    </source>
</evidence>
<dbReference type="AlphaFoldDB" id="A0A0N7YM13"/>
<feature type="region of interest" description="Disordered" evidence="1">
    <location>
        <begin position="28"/>
        <end position="49"/>
    </location>
</feature>
<protein>
    <submittedName>
        <fullName evidence="2">Uncharacterized protein</fullName>
    </submittedName>
</protein>
<feature type="compositionally biased region" description="Basic and acidic residues" evidence="1">
    <location>
        <begin position="35"/>
        <end position="49"/>
    </location>
</feature>
<comment type="caution">
    <text evidence="2">The sequence shown here is derived from an EMBL/GenBank/DDBJ whole genome shotgun (WGS) entry which is preliminary data.</text>
</comment>
<dbReference type="EMBL" id="BBNO01000007">
    <property type="protein sequence ID" value="GAO10331.1"/>
    <property type="molecule type" value="Genomic_DNA"/>
</dbReference>
<dbReference type="Proteomes" id="UP000048965">
    <property type="component" value="Unassembled WGS sequence"/>
</dbReference>
<keyword evidence="3" id="KW-1185">Reference proteome</keyword>
<proteinExistence type="predicted"/>
<sequence length="49" mass="5189">MEVTVACVVAEGHGLPEDDEAVAVSTSPHGVAASDGREEFTVRRDQLIH</sequence>
<reference evidence="2 3" key="2">
    <citation type="journal article" date="2015" name="Stand. Genomic Sci.">
        <title>Draft genome sequence of marine-derived Streptomyces sp. TP-A0598, a producer of anti-MRSA antibiotic lydicamycins.</title>
        <authorList>
            <person name="Komaki H."/>
            <person name="Ichikawa N."/>
            <person name="Hosoyama A."/>
            <person name="Fujita N."/>
            <person name="Igarashi Y."/>
        </authorList>
    </citation>
    <scope>NUCLEOTIDE SEQUENCE [LARGE SCALE GENOMIC DNA]</scope>
    <source>
        <strain evidence="2 3">NBRC 110027</strain>
    </source>
</reference>
<evidence type="ECO:0000313" key="2">
    <source>
        <dbReference type="EMBL" id="GAO10331.1"/>
    </source>
</evidence>
<reference evidence="3" key="1">
    <citation type="submission" date="2014-09" db="EMBL/GenBank/DDBJ databases">
        <title>Whole genome shotgun sequence of Streptomyces sp. NBRC 110027.</title>
        <authorList>
            <person name="Komaki H."/>
            <person name="Ichikawa N."/>
            <person name="Katano-Makiyama Y."/>
            <person name="Hosoyama A."/>
            <person name="Hashimoto M."/>
            <person name="Uohara A."/>
            <person name="Kitahashi Y."/>
            <person name="Ohji S."/>
            <person name="Kimura A."/>
            <person name="Yamazoe A."/>
            <person name="Igarashi Y."/>
            <person name="Fujita N."/>
        </authorList>
    </citation>
    <scope>NUCLEOTIDE SEQUENCE [LARGE SCALE GENOMIC DNA]</scope>
    <source>
        <strain evidence="3">NBRC 110027</strain>
    </source>
</reference>